<dbReference type="InterPro" id="IPR023798">
    <property type="entry name" value="Ribosomal_uS7_dom"/>
</dbReference>
<dbReference type="EMBL" id="CENE01000037">
    <property type="protein sequence ID" value="CEQ42815.1"/>
    <property type="molecule type" value="Genomic_DNA"/>
</dbReference>
<evidence type="ECO:0000313" key="6">
    <source>
        <dbReference type="EMBL" id="CEQ42815.1"/>
    </source>
</evidence>
<evidence type="ECO:0000256" key="4">
    <source>
        <dbReference type="SAM" id="MobiDB-lite"/>
    </source>
</evidence>
<dbReference type="Pfam" id="PF00177">
    <property type="entry name" value="Ribosomal_S7"/>
    <property type="match status" value="1"/>
</dbReference>
<evidence type="ECO:0000256" key="3">
    <source>
        <dbReference type="ARBA" id="ARBA00023274"/>
    </source>
</evidence>
<gene>
    <name evidence="6" type="primary">SPOSA6832_04678</name>
</gene>
<dbReference type="InterPro" id="IPR036823">
    <property type="entry name" value="Ribosomal_uS7_dom_sf"/>
</dbReference>
<feature type="compositionally biased region" description="Low complexity" evidence="4">
    <location>
        <begin position="30"/>
        <end position="68"/>
    </location>
</feature>
<evidence type="ECO:0000256" key="2">
    <source>
        <dbReference type="ARBA" id="ARBA00022980"/>
    </source>
</evidence>
<evidence type="ECO:0000259" key="5">
    <source>
        <dbReference type="Pfam" id="PF00177"/>
    </source>
</evidence>
<keyword evidence="3" id="KW-0687">Ribonucleoprotein</keyword>
<accession>A0A0D6ETB5</accession>
<dbReference type="GO" id="GO:0005840">
    <property type="term" value="C:ribosome"/>
    <property type="evidence" value="ECO:0007669"/>
    <property type="project" value="UniProtKB-KW"/>
</dbReference>
<keyword evidence="2" id="KW-0689">Ribosomal protein</keyword>
<reference evidence="7" key="1">
    <citation type="submission" date="2015-02" db="EMBL/GenBank/DDBJ databases">
        <authorList>
            <person name="Gon?alves P."/>
        </authorList>
    </citation>
    <scope>NUCLEOTIDE SEQUENCE [LARGE SCALE GENOMIC DNA]</scope>
</reference>
<evidence type="ECO:0000256" key="1">
    <source>
        <dbReference type="ARBA" id="ARBA00007151"/>
    </source>
</evidence>
<protein>
    <submittedName>
        <fullName evidence="6">SPOSA6832_04678-mRNA-1:cds</fullName>
    </submittedName>
</protein>
<dbReference type="Gene3D" id="1.10.455.10">
    <property type="entry name" value="Ribosomal protein S7 domain"/>
    <property type="match status" value="1"/>
</dbReference>
<dbReference type="GO" id="GO:1990904">
    <property type="term" value="C:ribonucleoprotein complex"/>
    <property type="evidence" value="ECO:0007669"/>
    <property type="project" value="UniProtKB-KW"/>
</dbReference>
<feature type="region of interest" description="Disordered" evidence="4">
    <location>
        <begin position="30"/>
        <end position="80"/>
    </location>
</feature>
<feature type="domain" description="Small ribosomal subunit protein uS7" evidence="5">
    <location>
        <begin position="81"/>
        <end position="210"/>
    </location>
</feature>
<comment type="similarity">
    <text evidence="1">Belongs to the universal ribosomal protein uS7 family.</text>
</comment>
<name>A0A0D6ETB5_SPOSA</name>
<evidence type="ECO:0000313" key="7">
    <source>
        <dbReference type="Proteomes" id="UP000243876"/>
    </source>
</evidence>
<dbReference type="Proteomes" id="UP000243876">
    <property type="component" value="Unassembled WGS sequence"/>
</dbReference>
<organism evidence="6 7">
    <name type="scientific">Sporidiobolus salmonicolor</name>
    <name type="common">Yeast-like fungus</name>
    <name type="synonym">Sporobolomyces salmonicolor</name>
    <dbReference type="NCBI Taxonomy" id="5005"/>
    <lineage>
        <taxon>Eukaryota</taxon>
        <taxon>Fungi</taxon>
        <taxon>Dikarya</taxon>
        <taxon>Basidiomycota</taxon>
        <taxon>Pucciniomycotina</taxon>
        <taxon>Microbotryomycetes</taxon>
        <taxon>Sporidiobolales</taxon>
        <taxon>Sporidiobolaceae</taxon>
        <taxon>Sporobolomyces</taxon>
    </lineage>
</organism>
<sequence>MSRLIPTPSMLLKRFPAVLPRTRALSSVSSFESAVSNSAAPSPFPSSSQSSSRQQPLPSAPAALSPSATSPPPLDPHSADPSTELLAVLARLIMQDGKLARAHAHLDLMLSTLQLSTSSPPLPILERALALTSPSIRMVGRRKGTKVLQTPQPLTDKQRRRQAWLWIVEASDKRQGAEKSFGKRLAQEVLAVVNGQSEALKNLEARHRQGVTGRANVGR</sequence>
<dbReference type="OrthoDB" id="9972728at2759"/>
<keyword evidence="7" id="KW-1185">Reference proteome</keyword>
<dbReference type="SUPFAM" id="SSF47973">
    <property type="entry name" value="Ribosomal protein S7"/>
    <property type="match status" value="1"/>
</dbReference>
<proteinExistence type="inferred from homology"/>
<dbReference type="AlphaFoldDB" id="A0A0D6ETB5"/>